<proteinExistence type="predicted"/>
<dbReference type="InterPro" id="IPR056589">
    <property type="entry name" value="WH_Egal-1"/>
</dbReference>
<feature type="domain" description="Egal-1 winged helix" evidence="2">
    <location>
        <begin position="7"/>
        <end position="72"/>
    </location>
</feature>
<dbReference type="AlphaFoldDB" id="A0ABD2Q9V8"/>
<keyword evidence="4" id="KW-1185">Reference proteome</keyword>
<feature type="domain" description="Egal-1 winged helix" evidence="2">
    <location>
        <begin position="106"/>
        <end position="171"/>
    </location>
</feature>
<dbReference type="Pfam" id="PF23713">
    <property type="entry name" value="WHD_Egal"/>
    <property type="match status" value="2"/>
</dbReference>
<evidence type="ECO:0000313" key="3">
    <source>
        <dbReference type="EMBL" id="KAL3316017.1"/>
    </source>
</evidence>
<reference evidence="3 4" key="1">
    <citation type="submission" date="2024-11" db="EMBL/GenBank/DDBJ databases">
        <title>Adaptive evolution of stress response genes in parasites aligns with host niche diversity.</title>
        <authorList>
            <person name="Hahn C."/>
            <person name="Resl P."/>
        </authorList>
    </citation>
    <scope>NUCLEOTIDE SEQUENCE [LARGE SCALE GENOMIC DNA]</scope>
    <source>
        <strain evidence="3">EGGRZ-B1_66</strain>
        <tissue evidence="3">Body</tissue>
    </source>
</reference>
<feature type="compositionally biased region" description="Basic and acidic residues" evidence="1">
    <location>
        <begin position="607"/>
        <end position="618"/>
    </location>
</feature>
<evidence type="ECO:0000256" key="1">
    <source>
        <dbReference type="SAM" id="MobiDB-lite"/>
    </source>
</evidence>
<organism evidence="3 4">
    <name type="scientific">Cichlidogyrus casuarinus</name>
    <dbReference type="NCBI Taxonomy" id="1844966"/>
    <lineage>
        <taxon>Eukaryota</taxon>
        <taxon>Metazoa</taxon>
        <taxon>Spiralia</taxon>
        <taxon>Lophotrochozoa</taxon>
        <taxon>Platyhelminthes</taxon>
        <taxon>Monogenea</taxon>
        <taxon>Monopisthocotylea</taxon>
        <taxon>Dactylogyridea</taxon>
        <taxon>Ancyrocephalidae</taxon>
        <taxon>Cichlidogyrus</taxon>
    </lineage>
</organism>
<feature type="region of interest" description="Disordered" evidence="1">
    <location>
        <begin position="602"/>
        <end position="624"/>
    </location>
</feature>
<dbReference type="EMBL" id="JBJKFK010000619">
    <property type="protein sequence ID" value="KAL3316017.1"/>
    <property type="molecule type" value="Genomic_DNA"/>
</dbReference>
<gene>
    <name evidence="3" type="ORF">Ciccas_005339</name>
</gene>
<accession>A0ABD2Q9V8</accession>
<feature type="compositionally biased region" description="Polar residues" evidence="1">
    <location>
        <begin position="554"/>
        <end position="569"/>
    </location>
</feature>
<name>A0ABD2Q9V8_9PLAT</name>
<evidence type="ECO:0000259" key="2">
    <source>
        <dbReference type="Pfam" id="PF23713"/>
    </source>
</evidence>
<comment type="caution">
    <text evidence="3">The sequence shown here is derived from an EMBL/GenBank/DDBJ whole genome shotgun (WGS) entry which is preliminary data.</text>
</comment>
<evidence type="ECO:0000313" key="4">
    <source>
        <dbReference type="Proteomes" id="UP001626550"/>
    </source>
</evidence>
<feature type="region of interest" description="Disordered" evidence="1">
    <location>
        <begin position="550"/>
        <end position="585"/>
    </location>
</feature>
<dbReference type="Proteomes" id="UP001626550">
    <property type="component" value="Unassembled WGS sequence"/>
</dbReference>
<protein>
    <recommendedName>
        <fullName evidence="2">Egal-1 winged helix domain-containing protein</fullName>
    </recommendedName>
</protein>
<sequence>MANVYRLYIFETLVREGGSMPINSLWSCLSNRFPQDAEFLQIIGQNVSDFEIFLRSNTSLFVVDGFTVSLADEDTTCDYYLPEKPSHRYRVDFRELQSNDVNFDSESVKYFKSILLKRPGAWFPINILVNYLAQAPMRIRIGLGTRNELISFLYRYPRVFKVTCDGVTLTDDAANSVMMLSTPVQLRQKKRVSLQSGFKERSNSMRMPLSAANTLRHSMIFRDRESVPESMSKTPAGRPLSTMLDRTPITEPVINAYSGRKNNIISLSIPEFKTISWLRSMVFSSNKYKETFVPIAHVMRRLVEAPDVVHATVGTTQVEFIEFINKHPALAVVEGETAKFKPTDRLHLIIVENQPQELSNGVNLNGKKGCVFCVSKLWGIIDLGYHEHVFFDRSLFKNVTDLQKHFKVGELLYFNAVLAAKESRAKWRATRVWKESDILATRLAIKNNPTACSKLNLFGEATAFESESLFSHGKRSSNMLIDPLVLKQAPELTQSLTLNGVNLSENITCYASVRLAAPWEVSAIIAQSSEIFPDVETTAMRGFRKPLVEVHAGQSDSGTEVRTSSSESSCADPGKSNNHKRKSSTNDLSKLVMKMNVDAEPVVPAEWLRKKSPADKKGAKGPLLICAEQSSQTENLQIKT</sequence>